<dbReference type="KEGG" id="bfo:118418483"/>
<keyword evidence="8" id="KW-0472">Membrane</keyword>
<evidence type="ECO:0000256" key="2">
    <source>
        <dbReference type="ARBA" id="ARBA00008124"/>
    </source>
</evidence>
<evidence type="ECO:0000256" key="8">
    <source>
        <dbReference type="ARBA" id="ARBA00023136"/>
    </source>
</evidence>
<keyword evidence="9" id="KW-0325">Glycoprotein</keyword>
<evidence type="ECO:0000256" key="5">
    <source>
        <dbReference type="ARBA" id="ARBA00022968"/>
    </source>
</evidence>
<evidence type="ECO:0000256" key="7">
    <source>
        <dbReference type="ARBA" id="ARBA00023034"/>
    </source>
</evidence>
<evidence type="ECO:0000256" key="6">
    <source>
        <dbReference type="ARBA" id="ARBA00022989"/>
    </source>
</evidence>
<comment type="similarity">
    <text evidence="2">Belongs to the galactose-3-O-sulfotransferase family.</text>
</comment>
<evidence type="ECO:0000256" key="1">
    <source>
        <dbReference type="ARBA" id="ARBA00004323"/>
    </source>
</evidence>
<evidence type="ECO:0000256" key="3">
    <source>
        <dbReference type="ARBA" id="ARBA00022679"/>
    </source>
</evidence>
<dbReference type="GO" id="GO:0001733">
    <property type="term" value="F:galactosylceramide sulfotransferase activity"/>
    <property type="evidence" value="ECO:0007669"/>
    <property type="project" value="InterPro"/>
</dbReference>
<keyword evidence="6" id="KW-1133">Transmembrane helix</keyword>
<name>A0A9J7LCN2_BRAFL</name>
<protein>
    <submittedName>
        <fullName evidence="11">Galactose-3-O-sulfotransferase 2-like isoform X1</fullName>
    </submittedName>
</protein>
<dbReference type="Proteomes" id="UP000001554">
    <property type="component" value="Chromosome 6"/>
</dbReference>
<evidence type="ECO:0000256" key="9">
    <source>
        <dbReference type="ARBA" id="ARBA00023180"/>
    </source>
</evidence>
<dbReference type="AlphaFoldDB" id="A0A9J7LCN2"/>
<dbReference type="GO" id="GO:0000139">
    <property type="term" value="C:Golgi membrane"/>
    <property type="evidence" value="ECO:0007669"/>
    <property type="project" value="UniProtKB-SubCell"/>
</dbReference>
<dbReference type="InterPro" id="IPR027417">
    <property type="entry name" value="P-loop_NTPase"/>
</dbReference>
<keyword evidence="5" id="KW-0735">Signal-anchor</keyword>
<comment type="subcellular location">
    <subcellularLocation>
        <location evidence="1">Golgi apparatus membrane</location>
        <topology evidence="1">Single-pass type II membrane protein</topology>
    </subcellularLocation>
</comment>
<dbReference type="RefSeq" id="XP_035680321.1">
    <property type="nucleotide sequence ID" value="XM_035824428.1"/>
</dbReference>
<gene>
    <name evidence="11" type="primary">LOC118418483</name>
</gene>
<dbReference type="GeneID" id="118418483"/>
<dbReference type="PANTHER" id="PTHR14647:SF87">
    <property type="entry name" value="PUTATIVE-RELATED"/>
    <property type="match status" value="1"/>
</dbReference>
<keyword evidence="4" id="KW-0812">Transmembrane</keyword>
<dbReference type="OrthoDB" id="514299at2759"/>
<keyword evidence="7" id="KW-0333">Golgi apparatus</keyword>
<proteinExistence type="inferred from homology"/>
<evidence type="ECO:0000256" key="4">
    <source>
        <dbReference type="ARBA" id="ARBA00022692"/>
    </source>
</evidence>
<reference evidence="10" key="1">
    <citation type="journal article" date="2020" name="Nat. Ecol. Evol.">
        <title>Deeply conserved synteny resolves early events in vertebrate evolution.</title>
        <authorList>
            <person name="Simakov O."/>
            <person name="Marletaz F."/>
            <person name="Yue J.X."/>
            <person name="O'Connell B."/>
            <person name="Jenkins J."/>
            <person name="Brandt A."/>
            <person name="Calef R."/>
            <person name="Tung C.H."/>
            <person name="Huang T.K."/>
            <person name="Schmutz J."/>
            <person name="Satoh N."/>
            <person name="Yu J.K."/>
            <person name="Putnam N.H."/>
            <person name="Green R.E."/>
            <person name="Rokhsar D.S."/>
        </authorList>
    </citation>
    <scope>NUCLEOTIDE SEQUENCE [LARGE SCALE GENOMIC DNA]</scope>
    <source>
        <strain evidence="10">S238N-H82</strain>
    </source>
</reference>
<dbReference type="Gene3D" id="3.40.50.300">
    <property type="entry name" value="P-loop containing nucleotide triphosphate hydrolases"/>
    <property type="match status" value="1"/>
</dbReference>
<evidence type="ECO:0000313" key="11">
    <source>
        <dbReference type="RefSeq" id="XP_035680321.1"/>
    </source>
</evidence>
<keyword evidence="3" id="KW-0808">Transferase</keyword>
<keyword evidence="10" id="KW-1185">Reference proteome</keyword>
<sequence length="479" mass="57416">MFINLSQFTAQGVNRLDPAKNSTIRFQLQRVRSNTTGTWTRTVCFSNFEHVTVYINEYSFYLCAYQYVFYSFSCREEQQLRMSTRQEEVTTSRFCIPQKKFVFIKTHKTGTCTTINIFQRYAIYNKLEVLMPVSQGPLSWPFPPEEADYIHTPDGTYDALMHHFVYNKTWLLTKFPPETPYISIIRDPFHHLKSQMNYYHLPMILGIEDSKDAVKTFLKDPWRYRNKSEVFFDHVNVTWDGTRNPLSFDLGWPAEKADKEEEASIYITQLDKEFTLVMILEHLDESVVMLRRLMCWEIRDVVYFLRIENKRYYAFKRYEATPEELDNHRRWSAVDYMLYDTFNKSLWRKIAAQGPDFFDELQYFRRIRVEVSHHCTEMMNTHKNETLTVKESRWSPEFDVDYTYCSYIYSKRVRRLDEVMRGYRITRKELDHSVMDTVINVLLKHKGFPTFKNIQDAHAAGIVGMHTHKIRAVGKYQYR</sequence>
<evidence type="ECO:0000313" key="10">
    <source>
        <dbReference type="Proteomes" id="UP000001554"/>
    </source>
</evidence>
<dbReference type="PANTHER" id="PTHR14647">
    <property type="entry name" value="GALACTOSE-3-O-SULFOTRANSFERASE"/>
    <property type="match status" value="1"/>
</dbReference>
<dbReference type="InterPro" id="IPR009729">
    <property type="entry name" value="Gal-3-0_sulfotransfrase"/>
</dbReference>
<reference evidence="11" key="2">
    <citation type="submission" date="2025-08" db="UniProtKB">
        <authorList>
            <consortium name="RefSeq"/>
        </authorList>
    </citation>
    <scope>IDENTIFICATION</scope>
    <source>
        <strain evidence="11">S238N-H82</strain>
        <tissue evidence="11">Testes</tissue>
    </source>
</reference>
<dbReference type="GO" id="GO:0009247">
    <property type="term" value="P:glycolipid biosynthetic process"/>
    <property type="evidence" value="ECO:0007669"/>
    <property type="project" value="InterPro"/>
</dbReference>
<dbReference type="GO" id="GO:0008146">
    <property type="term" value="F:sulfotransferase activity"/>
    <property type="evidence" value="ECO:0000318"/>
    <property type="project" value="GO_Central"/>
</dbReference>
<accession>A0A9J7LCN2</accession>
<organism evidence="10 11">
    <name type="scientific">Branchiostoma floridae</name>
    <name type="common">Florida lancelet</name>
    <name type="synonym">Amphioxus</name>
    <dbReference type="NCBI Taxonomy" id="7739"/>
    <lineage>
        <taxon>Eukaryota</taxon>
        <taxon>Metazoa</taxon>
        <taxon>Chordata</taxon>
        <taxon>Cephalochordata</taxon>
        <taxon>Leptocardii</taxon>
        <taxon>Amphioxiformes</taxon>
        <taxon>Branchiostomatidae</taxon>
        <taxon>Branchiostoma</taxon>
    </lineage>
</organism>
<dbReference type="Pfam" id="PF06990">
    <property type="entry name" value="Gal-3-0_sulfotr"/>
    <property type="match status" value="1"/>
</dbReference>